<organism evidence="11">
    <name type="scientific">Tripedalia cystophora</name>
    <name type="common">Mangrove box jellyfish</name>
    <dbReference type="NCBI Taxonomy" id="6141"/>
    <lineage>
        <taxon>Eukaryota</taxon>
        <taxon>Metazoa</taxon>
        <taxon>Cnidaria</taxon>
        <taxon>Cubozoa</taxon>
        <taxon>Carybdeida</taxon>
        <taxon>Tripedaliidae</taxon>
        <taxon>Tripedalia</taxon>
    </lineage>
</organism>
<feature type="transmembrane region" description="Helical" evidence="9">
    <location>
        <begin position="82"/>
        <end position="100"/>
    </location>
</feature>
<comment type="subcellular location">
    <subcellularLocation>
        <location evidence="1">Cell membrane</location>
        <topology evidence="1">Multi-pass membrane protein</topology>
    </subcellularLocation>
</comment>
<feature type="transmembrane region" description="Helical" evidence="9">
    <location>
        <begin position="42"/>
        <end position="62"/>
    </location>
</feature>
<evidence type="ECO:0000256" key="6">
    <source>
        <dbReference type="ARBA" id="ARBA00023136"/>
    </source>
</evidence>
<dbReference type="EMBL" id="MH835312">
    <property type="protein sequence ID" value="QBL02598.1"/>
    <property type="molecule type" value="mRNA"/>
</dbReference>
<evidence type="ECO:0000259" key="10">
    <source>
        <dbReference type="PROSITE" id="PS50262"/>
    </source>
</evidence>
<evidence type="ECO:0000313" key="11">
    <source>
        <dbReference type="EMBL" id="QBL02598.1"/>
    </source>
</evidence>
<feature type="transmembrane region" description="Helical" evidence="9">
    <location>
        <begin position="223"/>
        <end position="242"/>
    </location>
</feature>
<dbReference type="PANTHER" id="PTHR24249">
    <property type="entry name" value="HISTAMINE RECEPTOR-RELATED G-PROTEIN COUPLED RECEPTOR"/>
    <property type="match status" value="1"/>
</dbReference>
<keyword evidence="6 9" id="KW-0472">Membrane</keyword>
<dbReference type="PROSITE" id="PS50262">
    <property type="entry name" value="G_PROTEIN_RECEP_F1_2"/>
    <property type="match status" value="1"/>
</dbReference>
<dbReference type="GO" id="GO:0005886">
    <property type="term" value="C:plasma membrane"/>
    <property type="evidence" value="ECO:0007669"/>
    <property type="project" value="UniProtKB-SubCell"/>
</dbReference>
<evidence type="ECO:0000256" key="1">
    <source>
        <dbReference type="ARBA" id="ARBA00004651"/>
    </source>
</evidence>
<dbReference type="InterPro" id="IPR000276">
    <property type="entry name" value="GPCR_Rhodpsn"/>
</dbReference>
<dbReference type="Gene3D" id="1.20.1070.10">
    <property type="entry name" value="Rhodopsin 7-helix transmembrane proteins"/>
    <property type="match status" value="1"/>
</dbReference>
<keyword evidence="5" id="KW-0297">G-protein coupled receptor</keyword>
<dbReference type="AlphaFoldDB" id="A0A481ZQG2"/>
<dbReference type="InterPro" id="IPR017452">
    <property type="entry name" value="GPCR_Rhodpsn_7TM"/>
</dbReference>
<proteinExistence type="evidence at transcript level"/>
<feature type="transmembrane region" description="Helical" evidence="9">
    <location>
        <begin position="161"/>
        <end position="185"/>
    </location>
</feature>
<dbReference type="Pfam" id="PF00001">
    <property type="entry name" value="7tm_1"/>
    <property type="match status" value="1"/>
</dbReference>
<dbReference type="PANTHER" id="PTHR24249:SF372">
    <property type="entry name" value="G-PROTEIN COUPLED RECEPTORS FAMILY 1 PROFILE DOMAIN-CONTAINING PROTEIN"/>
    <property type="match status" value="1"/>
</dbReference>
<feature type="domain" description="G-protein coupled receptors family 1 profile" evidence="10">
    <location>
        <begin position="20"/>
        <end position="282"/>
    </location>
</feature>
<evidence type="ECO:0000256" key="9">
    <source>
        <dbReference type="SAM" id="Phobius"/>
    </source>
</evidence>
<feature type="transmembrane region" description="Helical" evidence="9">
    <location>
        <begin position="121"/>
        <end position="141"/>
    </location>
</feature>
<name>A0A481ZQG2_TRICY</name>
<keyword evidence="7" id="KW-0675">Receptor</keyword>
<protein>
    <submittedName>
        <fullName evidence="11">Biogenic amine-like GPCR</fullName>
    </submittedName>
</protein>
<dbReference type="SUPFAM" id="SSF81321">
    <property type="entry name" value="Family A G protein-coupled receptor-like"/>
    <property type="match status" value="1"/>
</dbReference>
<evidence type="ECO:0000256" key="5">
    <source>
        <dbReference type="ARBA" id="ARBA00023040"/>
    </source>
</evidence>
<evidence type="ECO:0000256" key="2">
    <source>
        <dbReference type="ARBA" id="ARBA00022475"/>
    </source>
</evidence>
<dbReference type="GO" id="GO:0004930">
    <property type="term" value="F:G protein-coupled receptor activity"/>
    <property type="evidence" value="ECO:0007669"/>
    <property type="project" value="UniProtKB-KW"/>
</dbReference>
<keyword evidence="2" id="KW-1003">Cell membrane</keyword>
<evidence type="ECO:0000256" key="8">
    <source>
        <dbReference type="ARBA" id="ARBA00023224"/>
    </source>
</evidence>
<feature type="transmembrane region" description="Helical" evidence="9">
    <location>
        <begin position="262"/>
        <end position="284"/>
    </location>
</feature>
<reference evidence="11" key="2">
    <citation type="journal article" date="2019" name="BMC Genomics">
        <title>De novo transcriptome assembly of the cubomedusa Tripedalia cystophora, including the analysis of a set of genes involved in peptidergic neurotransmission.</title>
        <authorList>
            <person name="Nielsen S.K."/>
            <person name="Koch T.L."/>
            <person name="Hauser F."/>
            <person name="Garm A."/>
            <person name="Grimmelikhuijzen C.J."/>
        </authorList>
    </citation>
    <scope>NUCLEOTIDE SEQUENCE</scope>
</reference>
<reference evidence="11" key="1">
    <citation type="submission" date="2018-09" db="EMBL/GenBank/DDBJ databases">
        <authorList>
            <person name="Nielsen S.K.D."/>
            <person name="Koch T.L."/>
            <person name="Hauser F."/>
            <person name="Garm A."/>
            <person name="Grimmelikhuijzen C.J.P."/>
        </authorList>
    </citation>
    <scope>NUCLEOTIDE SEQUENCE</scope>
</reference>
<keyword evidence="3 9" id="KW-0812">Transmembrane</keyword>
<dbReference type="PRINTS" id="PR00237">
    <property type="entry name" value="GPCRRHODOPSN"/>
</dbReference>
<evidence type="ECO:0000256" key="7">
    <source>
        <dbReference type="ARBA" id="ARBA00023170"/>
    </source>
</evidence>
<dbReference type="InterPro" id="IPR050569">
    <property type="entry name" value="TAAR"/>
</dbReference>
<evidence type="ECO:0000256" key="3">
    <source>
        <dbReference type="ARBA" id="ARBA00022692"/>
    </source>
</evidence>
<keyword evidence="4 9" id="KW-1133">Transmembrane helix</keyword>
<sequence>MPDAAVVTVLVLLGTGVLILNGFCLLVIGFAPSIRRPSVTAVGSLLFTHLLQGLVVIPSYIMKRWKLESSVASTLSCDVFRFSYMLTNYSSCLTLLVIAVDRLIATWKPLNYTLIVTKKRILCVLALVWAYVIVLCSIPFIPLDVKTKCHYNPSKLWTAGMLIGNTLLPSLIISFCYIFIFKVAVKIIRRRQVNKKPNDGSNKKVNFGSGTSLRELAAAKMSLIIVIGYYICWGPSFFYYLILTFCPQCFAKDFWDSDTEQWLGFVIKAMTFIDGFTAPLVYCFKHSGFRIAFRKLKRRIKRSRMVSESYTDPLTSTVSESNL</sequence>
<accession>A0A481ZQG2</accession>
<keyword evidence="8" id="KW-0807">Transducer</keyword>
<feature type="transmembrane region" description="Helical" evidence="9">
    <location>
        <begin position="6"/>
        <end position="30"/>
    </location>
</feature>
<evidence type="ECO:0000256" key="4">
    <source>
        <dbReference type="ARBA" id="ARBA00022989"/>
    </source>
</evidence>